<evidence type="ECO:0000313" key="2">
    <source>
        <dbReference type="EMBL" id="KAH0897745.1"/>
    </source>
</evidence>
<dbReference type="PANTHER" id="PTHR11017:SF501">
    <property type="entry name" value="ADP-RIBOSYL CYCLASE_CYCLIC ADP-RIBOSE HYDROLASE-RELATED"/>
    <property type="match status" value="1"/>
</dbReference>
<dbReference type="InterPro" id="IPR027417">
    <property type="entry name" value="P-loop_NTPase"/>
</dbReference>
<comment type="caution">
    <text evidence="2">The sequence shown here is derived from an EMBL/GenBank/DDBJ whole genome shotgun (WGS) entry which is preliminary data.</text>
</comment>
<dbReference type="SUPFAM" id="SSF52200">
    <property type="entry name" value="Toll/Interleukin receptor TIR domain"/>
    <property type="match status" value="1"/>
</dbReference>
<feature type="domain" description="TIR" evidence="1">
    <location>
        <begin position="1"/>
        <end position="144"/>
    </location>
</feature>
<evidence type="ECO:0000313" key="3">
    <source>
        <dbReference type="Proteomes" id="UP000824890"/>
    </source>
</evidence>
<accession>A0ABQ8B0D2</accession>
<evidence type="ECO:0000259" key="1">
    <source>
        <dbReference type="PROSITE" id="PS50104"/>
    </source>
</evidence>
<organism evidence="2 3">
    <name type="scientific">Brassica napus</name>
    <name type="common">Rape</name>
    <dbReference type="NCBI Taxonomy" id="3708"/>
    <lineage>
        <taxon>Eukaryota</taxon>
        <taxon>Viridiplantae</taxon>
        <taxon>Streptophyta</taxon>
        <taxon>Embryophyta</taxon>
        <taxon>Tracheophyta</taxon>
        <taxon>Spermatophyta</taxon>
        <taxon>Magnoliopsida</taxon>
        <taxon>eudicotyledons</taxon>
        <taxon>Gunneridae</taxon>
        <taxon>Pentapetalae</taxon>
        <taxon>rosids</taxon>
        <taxon>malvids</taxon>
        <taxon>Brassicales</taxon>
        <taxon>Brassicaceae</taxon>
        <taxon>Brassiceae</taxon>
        <taxon>Brassica</taxon>
    </lineage>
</organism>
<dbReference type="EMBL" id="JAGKQM010000012">
    <property type="protein sequence ID" value="KAH0897745.1"/>
    <property type="molecule type" value="Genomic_DNA"/>
</dbReference>
<dbReference type="Gene3D" id="3.80.10.10">
    <property type="entry name" value="Ribonuclease Inhibitor"/>
    <property type="match status" value="2"/>
</dbReference>
<reference evidence="2 3" key="1">
    <citation type="submission" date="2021-05" db="EMBL/GenBank/DDBJ databases">
        <title>Genome Assembly of Synthetic Allotetraploid Brassica napus Reveals Homoeologous Exchanges between Subgenomes.</title>
        <authorList>
            <person name="Davis J.T."/>
        </authorList>
    </citation>
    <scope>NUCLEOTIDE SEQUENCE [LARGE SCALE GENOMIC DNA]</scope>
    <source>
        <strain evidence="3">cv. Da-Ae</strain>
        <tissue evidence="2">Seedling</tissue>
    </source>
</reference>
<dbReference type="SUPFAM" id="SSF52540">
    <property type="entry name" value="P-loop containing nucleoside triphosphate hydrolases"/>
    <property type="match status" value="1"/>
</dbReference>
<gene>
    <name evidence="2" type="ORF">HID58_047313</name>
</gene>
<dbReference type="InterPro" id="IPR035897">
    <property type="entry name" value="Toll_tir_struct_dom_sf"/>
</dbReference>
<keyword evidence="3" id="KW-1185">Reference proteome</keyword>
<dbReference type="PRINTS" id="PR00364">
    <property type="entry name" value="DISEASERSIST"/>
</dbReference>
<dbReference type="PROSITE" id="PS50104">
    <property type="entry name" value="TIR"/>
    <property type="match status" value="1"/>
</dbReference>
<dbReference type="InterPro" id="IPR044974">
    <property type="entry name" value="Disease_R_plants"/>
</dbReference>
<name>A0ABQ8B0D2_BRANA</name>
<dbReference type="Gene3D" id="3.40.50.10140">
    <property type="entry name" value="Toll/interleukin-1 receptor homology (TIR) domain"/>
    <property type="match status" value="1"/>
</dbReference>
<dbReference type="PANTHER" id="PTHR11017">
    <property type="entry name" value="LEUCINE-RICH REPEAT-CONTAINING PROTEIN"/>
    <property type="match status" value="1"/>
</dbReference>
<dbReference type="Pfam" id="PF00931">
    <property type="entry name" value="NB-ARC"/>
    <property type="match status" value="1"/>
</dbReference>
<dbReference type="InterPro" id="IPR002182">
    <property type="entry name" value="NB-ARC"/>
</dbReference>
<dbReference type="InterPro" id="IPR032675">
    <property type="entry name" value="LRR_dom_sf"/>
</dbReference>
<proteinExistence type="predicted"/>
<sequence>MCSLLSGEKTPARTLLAICTKNLSTRALLPLKLINGLRLATPFLKKSGEPSKIQDSLLDELLLIMDLCLKKEMKVVPIFYGVDPSCVRNQIGSFSLDKHHGSDKVTNWRQALTQIASIAGKDSAVCEDEATMIEEIVEGISNQLLAMKQVDFSNIVGINIHMERLSPLLSMESGNEVRMIGLWGMGGIGKTTIAKCLFDWFSRGFPARCFLENVSKIHRTHGFSYLTTRFLSTTLGLSEKKMNFPGAELGPHELKARLENRKVFLVLDNADDMKQMHALAQDSSWFGPGSRIIITTRDKGLLSSYGVRTIYEVKCLDTDDSLQIFNRIAFEGGLPPPSDCYNQLSVRASRLAQEVLKISYDGLEEADKRVFLHVACLFSGELLQRAITLLNDDELQGCLGDNQSVACMALHNVHMCEMPEELYLDGYAKNDHNNLKFLKVHRHSDHVDPMLHFMRRYIFTFGLVEVSLRYSNLTSLMKGTKWLLHLRRLDLTGSKNLEQLPDLSHAVNLEEVITQGCKRLKRIQSPLIVLYFSSNEVEMRSTTYLSIGGNIQIQMVGLAGNVDHLCFSSEKQAPHVLIRMDQQPLLFYDHKRRTKKVEQQRHRPNRSEFHGFNAMEITRFNYKSDAAAASFLCHSLYMFPCLKELNLFNLNIKVIPDDVSSLQLLEKLDWNGNDFETLPETMNQLLRLKHVSLCNCRRLKAFPELVLLETIKLSGCMSLQSLLETSHVEPGLGRYQWLELWVDGCTKIQSISDQLRHLIKLSYLDLSSHEFETLPSSITELSYLGTLCINKCTKLKSVQGVPLSLKYLYAHGCESLETVSLPLDHSIKHLDLSPWRHIDQIFLSKLIENMMILSYKF</sequence>
<protein>
    <recommendedName>
        <fullName evidence="1">TIR domain-containing protein</fullName>
    </recommendedName>
</protein>
<dbReference type="Pfam" id="PF01582">
    <property type="entry name" value="TIR"/>
    <property type="match status" value="1"/>
</dbReference>
<dbReference type="Proteomes" id="UP000824890">
    <property type="component" value="Unassembled WGS sequence"/>
</dbReference>
<dbReference type="Gene3D" id="3.40.50.300">
    <property type="entry name" value="P-loop containing nucleotide triphosphate hydrolases"/>
    <property type="match status" value="1"/>
</dbReference>
<dbReference type="InterPro" id="IPR000157">
    <property type="entry name" value="TIR_dom"/>
</dbReference>
<dbReference type="SUPFAM" id="SSF52058">
    <property type="entry name" value="L domain-like"/>
    <property type="match status" value="1"/>
</dbReference>